<reference evidence="3" key="1">
    <citation type="submission" date="2022-11" db="UniProtKB">
        <authorList>
            <consortium name="WormBaseParasite"/>
        </authorList>
    </citation>
    <scope>IDENTIFICATION</scope>
</reference>
<dbReference type="WBParaSite" id="ACRNAN_scaffold3467.g19412.t1">
    <property type="protein sequence ID" value="ACRNAN_scaffold3467.g19412.t1"/>
    <property type="gene ID" value="ACRNAN_scaffold3467.g19412"/>
</dbReference>
<protein>
    <submittedName>
        <fullName evidence="3">Uncharacterized protein</fullName>
    </submittedName>
</protein>
<feature type="compositionally biased region" description="Basic and acidic residues" evidence="1">
    <location>
        <begin position="20"/>
        <end position="51"/>
    </location>
</feature>
<evidence type="ECO:0000256" key="1">
    <source>
        <dbReference type="SAM" id="MobiDB-lite"/>
    </source>
</evidence>
<evidence type="ECO:0000313" key="3">
    <source>
        <dbReference type="WBParaSite" id="ACRNAN_scaffold3467.g19412.t1"/>
    </source>
</evidence>
<name>A0A914DRR8_9BILA</name>
<organism evidence="2 3">
    <name type="scientific">Acrobeloides nanus</name>
    <dbReference type="NCBI Taxonomy" id="290746"/>
    <lineage>
        <taxon>Eukaryota</taxon>
        <taxon>Metazoa</taxon>
        <taxon>Ecdysozoa</taxon>
        <taxon>Nematoda</taxon>
        <taxon>Chromadorea</taxon>
        <taxon>Rhabditida</taxon>
        <taxon>Tylenchina</taxon>
        <taxon>Cephalobomorpha</taxon>
        <taxon>Cephaloboidea</taxon>
        <taxon>Cephalobidae</taxon>
        <taxon>Acrobeloides</taxon>
    </lineage>
</organism>
<proteinExistence type="predicted"/>
<sequence length="395" mass="44769">MPVECNCRKPNKVPFIDPLKGLEDSNKKLVDDDNNGEKDEKESIPHEKENDIENNEQENLPSTLYYVEEDHNEYEVLEEEEENPLLEKSFNEYKFDLSNLVQSLITKMLLIQIKNDLHGLRDWEREGFNNSKSLVDHVKSTIDNFNSNFQSKLAYLMYLKEIIWRDCKIENFILSSQKEYDNHLDYQESNTMDKRAAGDPRATLIARIPMVLTPFLTTQQLGQLFDIVVGIYLNSSVSCTINATSAASLASNTSLVSSLQTTLMSWATTSLDMMQMMSGLGVYNTLTATLNSTDPLTLITNLGTIMGNNLSPFFCQVQDKMAQMKNAGRSQNATLREAFIMCCQFFTKRTVNIIVTRIKNNFGPPTCNAVYTSLNPTFLSLDLYNFTATPCSGTM</sequence>
<dbReference type="AlphaFoldDB" id="A0A914DRR8"/>
<dbReference type="Proteomes" id="UP000887540">
    <property type="component" value="Unplaced"/>
</dbReference>
<accession>A0A914DRR8</accession>
<keyword evidence="2" id="KW-1185">Reference proteome</keyword>
<feature type="region of interest" description="Disordered" evidence="1">
    <location>
        <begin position="11"/>
        <end position="60"/>
    </location>
</feature>
<evidence type="ECO:0000313" key="2">
    <source>
        <dbReference type="Proteomes" id="UP000887540"/>
    </source>
</evidence>